<dbReference type="GO" id="GO:0012505">
    <property type="term" value="C:endomembrane system"/>
    <property type="evidence" value="ECO:0007669"/>
    <property type="project" value="UniProtKB-SubCell"/>
</dbReference>
<dbReference type="PANTHER" id="PTHR12714">
    <property type="entry name" value="PROTEIN-S ISOPRENYLCYSTEINE O-METHYLTRANSFERASE"/>
    <property type="match status" value="1"/>
</dbReference>
<keyword evidence="3 5" id="KW-1133">Transmembrane helix</keyword>
<dbReference type="PANTHER" id="PTHR12714:SF9">
    <property type="entry name" value="PROTEIN-S-ISOPRENYLCYSTEINE O-METHYLTRANSFERASE"/>
    <property type="match status" value="1"/>
</dbReference>
<evidence type="ECO:0000256" key="4">
    <source>
        <dbReference type="ARBA" id="ARBA00023136"/>
    </source>
</evidence>
<dbReference type="Gene3D" id="1.20.120.1630">
    <property type="match status" value="1"/>
</dbReference>
<evidence type="ECO:0000256" key="1">
    <source>
        <dbReference type="ARBA" id="ARBA00004127"/>
    </source>
</evidence>
<keyword evidence="7" id="KW-1185">Reference proteome</keyword>
<dbReference type="EMBL" id="FOHO01000003">
    <property type="protein sequence ID" value="SET17915.1"/>
    <property type="molecule type" value="Genomic_DNA"/>
</dbReference>
<keyword evidence="2 5" id="KW-0812">Transmembrane</keyword>
<reference evidence="6 7" key="1">
    <citation type="submission" date="2016-10" db="EMBL/GenBank/DDBJ databases">
        <authorList>
            <person name="de Groot N.N."/>
        </authorList>
    </citation>
    <scope>NUCLEOTIDE SEQUENCE [LARGE SCALE GENOMIC DNA]</scope>
    <source>
        <strain evidence="6 7">DSM 17862</strain>
    </source>
</reference>
<evidence type="ECO:0000313" key="6">
    <source>
        <dbReference type="EMBL" id="SET17915.1"/>
    </source>
</evidence>
<accession>A0A1I0CED3</accession>
<gene>
    <name evidence="6" type="ORF">SAMN04489858_103288</name>
</gene>
<sequence>MRLTADYPPVWLIGFLGIAWALGRIWPHGPTWLALPGWLSIAAGLVLMLLAALRMWRHRTTVDPHGQPRSLVTDGVFALSRNPIYLGDAMILLGAALVWSTPLGLLLVPVFAAVIHRRFIRKEEAALQRLFPVQFATYRSRTRRWI</sequence>
<organism evidence="6 7">
    <name type="scientific">Paracoccus homiensis</name>
    <dbReference type="NCBI Taxonomy" id="364199"/>
    <lineage>
        <taxon>Bacteria</taxon>
        <taxon>Pseudomonadati</taxon>
        <taxon>Pseudomonadota</taxon>
        <taxon>Alphaproteobacteria</taxon>
        <taxon>Rhodobacterales</taxon>
        <taxon>Paracoccaceae</taxon>
        <taxon>Paracoccus</taxon>
    </lineage>
</organism>
<feature type="transmembrane region" description="Helical" evidence="5">
    <location>
        <begin position="7"/>
        <end position="26"/>
    </location>
</feature>
<dbReference type="AlphaFoldDB" id="A0A1I0CED3"/>
<dbReference type="InterPro" id="IPR007318">
    <property type="entry name" value="Phopholipid_MeTrfase"/>
</dbReference>
<dbReference type="STRING" id="364199.SAMN04489858_103288"/>
<keyword evidence="6" id="KW-0808">Transferase</keyword>
<dbReference type="GO" id="GO:0008168">
    <property type="term" value="F:methyltransferase activity"/>
    <property type="evidence" value="ECO:0007669"/>
    <property type="project" value="UniProtKB-KW"/>
</dbReference>
<protein>
    <submittedName>
        <fullName evidence="6">Protein-S-isoprenylcysteine O-methyltransferase Ste14</fullName>
    </submittedName>
</protein>
<dbReference type="GO" id="GO:0032259">
    <property type="term" value="P:methylation"/>
    <property type="evidence" value="ECO:0007669"/>
    <property type="project" value="UniProtKB-KW"/>
</dbReference>
<feature type="transmembrane region" description="Helical" evidence="5">
    <location>
        <begin position="32"/>
        <end position="53"/>
    </location>
</feature>
<dbReference type="Proteomes" id="UP000199180">
    <property type="component" value="Unassembled WGS sequence"/>
</dbReference>
<dbReference type="OrthoDB" id="9811969at2"/>
<evidence type="ECO:0000256" key="3">
    <source>
        <dbReference type="ARBA" id="ARBA00022989"/>
    </source>
</evidence>
<dbReference type="RefSeq" id="WP_090733289.1">
    <property type="nucleotide sequence ID" value="NZ_FOHO01000003.1"/>
</dbReference>
<evidence type="ECO:0000256" key="5">
    <source>
        <dbReference type="SAM" id="Phobius"/>
    </source>
</evidence>
<proteinExistence type="predicted"/>
<keyword evidence="6" id="KW-0489">Methyltransferase</keyword>
<name>A0A1I0CED3_9RHOB</name>
<evidence type="ECO:0000313" key="7">
    <source>
        <dbReference type="Proteomes" id="UP000199180"/>
    </source>
</evidence>
<feature type="transmembrane region" description="Helical" evidence="5">
    <location>
        <begin position="89"/>
        <end position="115"/>
    </location>
</feature>
<evidence type="ECO:0000256" key="2">
    <source>
        <dbReference type="ARBA" id="ARBA00022692"/>
    </source>
</evidence>
<dbReference type="Pfam" id="PF04191">
    <property type="entry name" value="PEMT"/>
    <property type="match status" value="1"/>
</dbReference>
<keyword evidence="4 5" id="KW-0472">Membrane</keyword>
<comment type="subcellular location">
    <subcellularLocation>
        <location evidence="1">Endomembrane system</location>
        <topology evidence="1">Multi-pass membrane protein</topology>
    </subcellularLocation>
</comment>